<comment type="caution">
    <text evidence="2">The sequence shown here is derived from an EMBL/GenBank/DDBJ whole genome shotgun (WGS) entry which is preliminary data.</text>
</comment>
<feature type="chain" id="PRO_5045638458" evidence="1">
    <location>
        <begin position="25"/>
        <end position="48"/>
    </location>
</feature>
<gene>
    <name evidence="2" type="ORF">HZZ13_35625</name>
</gene>
<evidence type="ECO:0000313" key="3">
    <source>
        <dbReference type="Proteomes" id="UP000807370"/>
    </source>
</evidence>
<proteinExistence type="predicted"/>
<protein>
    <submittedName>
        <fullName evidence="2">Uncharacterized protein</fullName>
    </submittedName>
</protein>
<dbReference type="Proteomes" id="UP000807370">
    <property type="component" value="Unassembled WGS sequence"/>
</dbReference>
<sequence>MFSVVDFRVTLAAVLLAGGTPAIAKSPTPRPDIEWRTSYTISNSACAA</sequence>
<keyword evidence="1" id="KW-0732">Signal</keyword>
<keyword evidence="3" id="KW-1185">Reference proteome</keyword>
<dbReference type="EMBL" id="JACCHP010000042">
    <property type="protein sequence ID" value="MBH5403086.1"/>
    <property type="molecule type" value="Genomic_DNA"/>
</dbReference>
<reference evidence="2 3" key="1">
    <citation type="submission" date="2020-07" db="EMBL/GenBank/DDBJ databases">
        <title>Bradyrhizobium diversity isolated from nodules of indigenous legumes of Western Australia.</title>
        <authorList>
            <person name="Klepa M.S."/>
        </authorList>
    </citation>
    <scope>NUCLEOTIDE SEQUENCE [LARGE SCALE GENOMIC DNA]</scope>
    <source>
        <strain evidence="2 3">CNPSo 4010</strain>
    </source>
</reference>
<name>A0ABS0Q0S7_9BRAD</name>
<organism evidence="2 3">
    <name type="scientific">Bradyrhizobium agreste</name>
    <dbReference type="NCBI Taxonomy" id="2751811"/>
    <lineage>
        <taxon>Bacteria</taxon>
        <taxon>Pseudomonadati</taxon>
        <taxon>Pseudomonadota</taxon>
        <taxon>Alphaproteobacteria</taxon>
        <taxon>Hyphomicrobiales</taxon>
        <taxon>Nitrobacteraceae</taxon>
        <taxon>Bradyrhizobium</taxon>
    </lineage>
</organism>
<evidence type="ECO:0000313" key="2">
    <source>
        <dbReference type="EMBL" id="MBH5403086.1"/>
    </source>
</evidence>
<evidence type="ECO:0000256" key="1">
    <source>
        <dbReference type="SAM" id="SignalP"/>
    </source>
</evidence>
<accession>A0ABS0Q0S7</accession>
<dbReference type="RefSeq" id="WP_197964099.1">
    <property type="nucleotide sequence ID" value="NZ_JACCHP010000042.1"/>
</dbReference>
<feature type="signal peptide" evidence="1">
    <location>
        <begin position="1"/>
        <end position="24"/>
    </location>
</feature>